<dbReference type="EMBL" id="UZAI01016792">
    <property type="protein sequence ID" value="VDP16080.1"/>
    <property type="molecule type" value="Genomic_DNA"/>
</dbReference>
<keyword evidence="2" id="KW-1185">Reference proteome</keyword>
<evidence type="ECO:0000313" key="2">
    <source>
        <dbReference type="Proteomes" id="UP000277204"/>
    </source>
</evidence>
<sequence length="109" mass="12477">MTFSVSVDTQQMTIQFLSRHRKASENLIDYLNSLQQIPVLAFPCLDFMGREELVRSRFVEGLVPGPLREPFLRSPPIDTLDLKRTILRFLAVDKPANLSVMTVERATEI</sequence>
<evidence type="ECO:0000313" key="1">
    <source>
        <dbReference type="EMBL" id="VDP16080.1"/>
    </source>
</evidence>
<dbReference type="AlphaFoldDB" id="A0A183MES1"/>
<accession>A0A183MES1</accession>
<protein>
    <submittedName>
        <fullName evidence="1">Uncharacterized protein</fullName>
    </submittedName>
</protein>
<proteinExistence type="predicted"/>
<organism evidence="1 2">
    <name type="scientific">Schistosoma margrebowiei</name>
    <dbReference type="NCBI Taxonomy" id="48269"/>
    <lineage>
        <taxon>Eukaryota</taxon>
        <taxon>Metazoa</taxon>
        <taxon>Spiralia</taxon>
        <taxon>Lophotrochozoa</taxon>
        <taxon>Platyhelminthes</taxon>
        <taxon>Trematoda</taxon>
        <taxon>Digenea</taxon>
        <taxon>Strigeidida</taxon>
        <taxon>Schistosomatoidea</taxon>
        <taxon>Schistosomatidae</taxon>
        <taxon>Schistosoma</taxon>
    </lineage>
</organism>
<name>A0A183MES1_9TREM</name>
<gene>
    <name evidence="1" type="ORF">SMRZ_LOCUS14546</name>
</gene>
<dbReference type="Proteomes" id="UP000277204">
    <property type="component" value="Unassembled WGS sequence"/>
</dbReference>
<reference evidence="1 2" key="1">
    <citation type="submission" date="2018-11" db="EMBL/GenBank/DDBJ databases">
        <authorList>
            <consortium name="Pathogen Informatics"/>
        </authorList>
    </citation>
    <scope>NUCLEOTIDE SEQUENCE [LARGE SCALE GENOMIC DNA]</scope>
    <source>
        <strain evidence="1 2">Zambia</strain>
    </source>
</reference>